<protein>
    <submittedName>
        <fullName evidence="2">Uncharacterized protein</fullName>
    </submittedName>
</protein>
<feature type="signal peptide" evidence="1">
    <location>
        <begin position="1"/>
        <end position="28"/>
    </location>
</feature>
<dbReference type="AlphaFoldDB" id="A0AAD7U3D6"/>
<dbReference type="Proteomes" id="UP001215151">
    <property type="component" value="Unassembled WGS sequence"/>
</dbReference>
<organism evidence="2 3">
    <name type="scientific">Trametes cubensis</name>
    <dbReference type="NCBI Taxonomy" id="1111947"/>
    <lineage>
        <taxon>Eukaryota</taxon>
        <taxon>Fungi</taxon>
        <taxon>Dikarya</taxon>
        <taxon>Basidiomycota</taxon>
        <taxon>Agaricomycotina</taxon>
        <taxon>Agaricomycetes</taxon>
        <taxon>Polyporales</taxon>
        <taxon>Polyporaceae</taxon>
        <taxon>Trametes</taxon>
    </lineage>
</organism>
<comment type="caution">
    <text evidence="2">The sequence shown here is derived from an EMBL/GenBank/DDBJ whole genome shotgun (WGS) entry which is preliminary data.</text>
</comment>
<reference evidence="2" key="1">
    <citation type="submission" date="2022-11" db="EMBL/GenBank/DDBJ databases">
        <title>Genome Sequence of Cubamyces cubensis.</title>
        <authorList>
            <person name="Buettner E."/>
        </authorList>
    </citation>
    <scope>NUCLEOTIDE SEQUENCE</scope>
    <source>
        <strain evidence="2">MPL-01</strain>
    </source>
</reference>
<dbReference type="EMBL" id="JAPEVG010000005">
    <property type="protein sequence ID" value="KAJ8501711.1"/>
    <property type="molecule type" value="Genomic_DNA"/>
</dbReference>
<name>A0AAD7U3D6_9APHY</name>
<evidence type="ECO:0000256" key="1">
    <source>
        <dbReference type="SAM" id="SignalP"/>
    </source>
</evidence>
<evidence type="ECO:0000313" key="3">
    <source>
        <dbReference type="Proteomes" id="UP001215151"/>
    </source>
</evidence>
<gene>
    <name evidence="2" type="ORF">ONZ51_g486</name>
</gene>
<proteinExistence type="predicted"/>
<feature type="chain" id="PRO_5042210973" evidence="1">
    <location>
        <begin position="29"/>
        <end position="136"/>
    </location>
</feature>
<evidence type="ECO:0000313" key="2">
    <source>
        <dbReference type="EMBL" id="KAJ8501711.1"/>
    </source>
</evidence>
<keyword evidence="1" id="KW-0732">Signal</keyword>
<sequence>MLSQSSSLSKALILTIASLCIFFQLAVAVPAAEVEKRTVFTPLVTYPHTGTVWYKGQTHNVTWDTSDAPSSITGRFGGRIQLRKGDTTTPLILQSNFDVLLGRIEVVVPWVLSDTDYSLVFFGDSGDLSEQFTIME</sequence>
<keyword evidence="3" id="KW-1185">Reference proteome</keyword>
<accession>A0AAD7U3D6</accession>